<dbReference type="AlphaFoldDB" id="A0A087RLN1"/>
<dbReference type="STRING" id="1502291.AAA799D11_01745"/>
<protein>
    <submittedName>
        <fullName evidence="1">Uncharacterized protein</fullName>
    </submittedName>
</protein>
<comment type="caution">
    <text evidence="1">The sequence shown here is derived from an EMBL/GenBank/DDBJ whole genome shotgun (WGS) entry which is preliminary data.</text>
</comment>
<evidence type="ECO:0000313" key="2">
    <source>
        <dbReference type="Proteomes" id="UP000029386"/>
    </source>
</evidence>
<dbReference type="Proteomes" id="UP000029386">
    <property type="component" value="Unassembled WGS sequence"/>
</dbReference>
<organism evidence="1 2">
    <name type="scientific">Marine Group I thaumarchaeote SCGC AAA799-D11</name>
    <dbReference type="NCBI Taxonomy" id="1502291"/>
    <lineage>
        <taxon>Archaea</taxon>
        <taxon>Nitrososphaerota</taxon>
        <taxon>Marine Group I</taxon>
    </lineage>
</organism>
<accession>A0A087RLN1</accession>
<proteinExistence type="predicted"/>
<evidence type="ECO:0000313" key="1">
    <source>
        <dbReference type="EMBL" id="KFM14385.1"/>
    </source>
</evidence>
<dbReference type="EMBL" id="JOSY01000077">
    <property type="protein sequence ID" value="KFM14385.1"/>
    <property type="molecule type" value="Genomic_DNA"/>
</dbReference>
<keyword evidence="2" id="KW-1185">Reference proteome</keyword>
<sequence length="152" mass="17314">MPGIVGMKQHISYQMGDGHNVTGEIPVSYDNFVFSDLEENIVFKNATIDEHYSKVMWNSSKFYNGMEKQDYGNILQAIKTIVHCKKRHLKSPVKSQAIAYLHQEMKFSPSTIQKILLLFGVKMQTAAILKCSGRVFAERPTPEWLEQFGGVQ</sequence>
<name>A0A087RLN1_9ARCH</name>
<reference evidence="1 2" key="1">
    <citation type="submission" date="2014-06" db="EMBL/GenBank/DDBJ databases">
        <authorList>
            <person name="Ngugi D.K."/>
            <person name="Blom J."/>
            <person name="Alam I."/>
            <person name="Rashid M."/>
            <person name="Baalawi W."/>
            <person name="Zhang G."/>
            <person name="Hikmawan T."/>
            <person name="Guan Y."/>
            <person name="Antunes A."/>
            <person name="Siam R."/>
            <person name="El-Dorry H."/>
            <person name="Bajic V."/>
            <person name="Stingl U."/>
        </authorList>
    </citation>
    <scope>NUCLEOTIDE SEQUENCE [LARGE SCALE GENOMIC DNA]</scope>
    <source>
        <strain evidence="1">SCGC AAA799-D11</strain>
    </source>
</reference>
<gene>
    <name evidence="1" type="ORF">AAA799D11_01745</name>
</gene>